<dbReference type="InterPro" id="IPR043325">
    <property type="entry name" value="LTSS"/>
</dbReference>
<keyword evidence="6" id="KW-1015">Disulfide bond</keyword>
<name>A0A830CMY0_9LAMI</name>
<comment type="caution">
    <text evidence="10">The sequence shown here is derived from an EMBL/GenBank/DDBJ whole genome shotgun (WGS) entry which is preliminary data.</text>
</comment>
<dbReference type="Proteomes" id="UP000653305">
    <property type="component" value="Unassembled WGS sequence"/>
</dbReference>
<proteinExistence type="inferred from homology"/>
<dbReference type="AlphaFoldDB" id="A0A830CMY0"/>
<keyword evidence="3" id="KW-1003">Cell membrane</keyword>
<dbReference type="EMBL" id="BMAC01000496">
    <property type="protein sequence ID" value="GFP97584.1"/>
    <property type="molecule type" value="Genomic_DNA"/>
</dbReference>
<feature type="domain" description="Bifunctional inhibitor/plant lipid transfer protein/seed storage helical" evidence="9">
    <location>
        <begin position="2"/>
        <end position="53"/>
    </location>
</feature>
<keyword evidence="5" id="KW-0732">Signal</keyword>
<comment type="similarity">
    <text evidence="2">Belongs to the plant LTP family.</text>
</comment>
<dbReference type="OrthoDB" id="785314at2759"/>
<evidence type="ECO:0000256" key="4">
    <source>
        <dbReference type="ARBA" id="ARBA00022622"/>
    </source>
</evidence>
<evidence type="ECO:0000256" key="6">
    <source>
        <dbReference type="ARBA" id="ARBA00023157"/>
    </source>
</evidence>
<reference evidence="10" key="1">
    <citation type="submission" date="2020-07" db="EMBL/GenBank/DDBJ databases">
        <title>Ethylene signaling mediates host invasion by parasitic plants.</title>
        <authorList>
            <person name="Yoshida S."/>
        </authorList>
    </citation>
    <scope>NUCLEOTIDE SEQUENCE</scope>
    <source>
        <strain evidence="10">Okayama</strain>
    </source>
</reference>
<dbReference type="InterPro" id="IPR016140">
    <property type="entry name" value="Bifunc_inhib/LTP/seed_store"/>
</dbReference>
<dbReference type="SUPFAM" id="SSF47699">
    <property type="entry name" value="Bifunctional inhibitor/lipid-transfer protein/seed storage 2S albumin"/>
    <property type="match status" value="1"/>
</dbReference>
<sequence>MTKPDSPCCPEMSNLINTRPICLCQLLAKPSDFGISDINSSRALELPSLCKLVKGSPVGLCEGKCSYSLSRFRYVILIVTMISTRKKYKIGL</sequence>
<accession>A0A830CMY0</accession>
<keyword evidence="7" id="KW-0325">Glycoprotein</keyword>
<dbReference type="PANTHER" id="PTHR33044">
    <property type="entry name" value="BIFUNCTIONAL INHIBITOR/LIPID-TRANSFER PROTEIN/SEED STORAGE 2S ALBUMIN SUPERFAMILY PROTEIN-RELATED"/>
    <property type="match status" value="1"/>
</dbReference>
<evidence type="ECO:0000256" key="3">
    <source>
        <dbReference type="ARBA" id="ARBA00022475"/>
    </source>
</evidence>
<keyword evidence="11" id="KW-1185">Reference proteome</keyword>
<dbReference type="Gene3D" id="1.10.110.10">
    <property type="entry name" value="Plant lipid-transfer and hydrophobic proteins"/>
    <property type="match status" value="1"/>
</dbReference>
<evidence type="ECO:0000259" key="9">
    <source>
        <dbReference type="Pfam" id="PF14368"/>
    </source>
</evidence>
<dbReference type="GO" id="GO:0005886">
    <property type="term" value="C:plasma membrane"/>
    <property type="evidence" value="ECO:0007669"/>
    <property type="project" value="UniProtKB-SubCell"/>
</dbReference>
<evidence type="ECO:0000313" key="10">
    <source>
        <dbReference type="EMBL" id="GFP97584.1"/>
    </source>
</evidence>
<gene>
    <name evidence="10" type="ORF">PHJA_001902500</name>
</gene>
<evidence type="ECO:0000256" key="5">
    <source>
        <dbReference type="ARBA" id="ARBA00022729"/>
    </source>
</evidence>
<protein>
    <recommendedName>
        <fullName evidence="9">Bifunctional inhibitor/plant lipid transfer protein/seed storage helical domain-containing protein</fullName>
    </recommendedName>
</protein>
<evidence type="ECO:0000256" key="2">
    <source>
        <dbReference type="ARBA" id="ARBA00009748"/>
    </source>
</evidence>
<evidence type="ECO:0000256" key="7">
    <source>
        <dbReference type="ARBA" id="ARBA00023180"/>
    </source>
</evidence>
<keyword evidence="4" id="KW-0472">Membrane</keyword>
<keyword evidence="4" id="KW-0336">GPI-anchor</keyword>
<dbReference type="CDD" id="cd00010">
    <property type="entry name" value="AAI_LTSS"/>
    <property type="match status" value="1"/>
</dbReference>
<keyword evidence="8" id="KW-0449">Lipoprotein</keyword>
<dbReference type="Pfam" id="PF14368">
    <property type="entry name" value="LTP_2"/>
    <property type="match status" value="1"/>
</dbReference>
<organism evidence="10 11">
    <name type="scientific">Phtheirospermum japonicum</name>
    <dbReference type="NCBI Taxonomy" id="374723"/>
    <lineage>
        <taxon>Eukaryota</taxon>
        <taxon>Viridiplantae</taxon>
        <taxon>Streptophyta</taxon>
        <taxon>Embryophyta</taxon>
        <taxon>Tracheophyta</taxon>
        <taxon>Spermatophyta</taxon>
        <taxon>Magnoliopsida</taxon>
        <taxon>eudicotyledons</taxon>
        <taxon>Gunneridae</taxon>
        <taxon>Pentapetalae</taxon>
        <taxon>asterids</taxon>
        <taxon>lamiids</taxon>
        <taxon>Lamiales</taxon>
        <taxon>Orobanchaceae</taxon>
        <taxon>Orobanchaceae incertae sedis</taxon>
        <taxon>Phtheirospermum</taxon>
    </lineage>
</organism>
<dbReference type="GO" id="GO:0098552">
    <property type="term" value="C:side of membrane"/>
    <property type="evidence" value="ECO:0007669"/>
    <property type="project" value="UniProtKB-KW"/>
</dbReference>
<comment type="subcellular location">
    <subcellularLocation>
        <location evidence="1">Cell membrane</location>
        <topology evidence="1">Lipid-anchor</topology>
        <topology evidence="1">GPI-anchor</topology>
    </subcellularLocation>
</comment>
<evidence type="ECO:0000313" key="11">
    <source>
        <dbReference type="Proteomes" id="UP000653305"/>
    </source>
</evidence>
<evidence type="ECO:0000256" key="8">
    <source>
        <dbReference type="ARBA" id="ARBA00023288"/>
    </source>
</evidence>
<evidence type="ECO:0000256" key="1">
    <source>
        <dbReference type="ARBA" id="ARBA00004609"/>
    </source>
</evidence>
<dbReference type="InterPro" id="IPR036312">
    <property type="entry name" value="Bifun_inhib/LTP/seed_sf"/>
</dbReference>